<dbReference type="PANTHER" id="PTHR16897">
    <property type="entry name" value="OS10G0105400 PROTEIN"/>
    <property type="match status" value="1"/>
</dbReference>
<feature type="compositionally biased region" description="Acidic residues" evidence="1">
    <location>
        <begin position="405"/>
        <end position="416"/>
    </location>
</feature>
<sequence>MPGLLMRCAEFSAPARSASPDSIWSRHRDSISFDKLEKFWSELSLQARKEFLKLDKQALFEHARRNLYCSRCNGLLLEAFSQIINYGKSMQQGGSDFQLSDRAGNCQSQSCSDVDEVQDPSLHPWGGLTTTKHGPITVLDCFVRARSLKSLQKVFDSARVREHERELLYPDACGGGARGWISQGMANYGKGHGSRETCALHTARLSCETLVDFWSALGEETRLSLLRMKEEDFVERLMYRFDSKKFCRDCRRNVIREFKELKELKRLHKEPCCTRWFCVADSAFQYQVTEDTVQADWHQSFTNADGAYHHFEWAIGTGEGQTDILGFEDVGLNGKVQVTGLDLGGFDAFYITLRAWKLDGRCTELSVKAHGLKGQDCVHHRLIVGDGFVTITEGDNIRNFFEHAEEADEEEDDDAMEKDGNELDRDSSQSQKHAKSPELAREFLLDAATVIFKEQVEKAFREGTTRQNAHCIFVCLALKLLEERLHVGCKEVITLEKQTKLLEEEEKEKREEEERKERKKTKEREKKLRRKERLKEKGREREKKLTESKSHDSLPADSSISSISSHDESIIILHHGDSVDEHVDSSIIQNPDSLDNMDEKSSGVTVTTDHETVEHQFDIDGNLHVNNETSSASDYSKSSGRKPRPRKNYLLGQASNWYGRHCCYNSKELNNQQDKAGIHLCSSRGTNSLHRPSKERFAKHNHRSCNPQKERDQDRFDYQSSSCIQLEDCSEKAGYHVSTGRFGKEIKIAKPDYAVHMPRSSYQNAKYGIGYYSHDNFSFPKGKHVINSPGKEVFRKQVWEPLDAQRKVSRNQSDPQLTSITCLEPSQTTGFVKGESGCQQHITLESVNDVRLDNNSTSSGELGTMMSCDAHVCHDNLDNFDTGTDVACQDKLGPLRKKEKYLKNDIEEDLIPAKITSADPVRSSSSSDNCFSCPSEGDSSTSSSSGQNAESSVTSDSEDASQQSCGGDASTPNNDFFQRLSDEFPDNKGKANGNDSFSSFIAGCPSENCVECDYPVQNSVVGSESYSGQPGYVTPPIKHMFVGANHSMNLPYVHSPAFGYHTWNIDPWQCACNGFMTYPQANHYLLPNHLGYCPWTDRQSDFMIHYGPVQPVALSVFDANKELLYQKSNRTNLRTFKEQKGHDQSCGFQQSHDLIEPIGHQRSVSNRQVLSKPSSAEKVIGEHCAKPNSGHPFFSLFHYGGPVDANTAGFNAKSHPLKDETTDGIVSNLSTTQGQACSKEEIEVEEYCLFSSRYDAKFSFF</sequence>
<dbReference type="PANTHER" id="PTHR16897:SF2">
    <property type="entry name" value="OS03G0226600 PROTEIN"/>
    <property type="match status" value="1"/>
</dbReference>
<dbReference type="EMBL" id="JACMSC010000021">
    <property type="protein sequence ID" value="KAG6470689.1"/>
    <property type="molecule type" value="Genomic_DNA"/>
</dbReference>
<feature type="compositionally biased region" description="Polar residues" evidence="1">
    <location>
        <begin position="624"/>
        <end position="638"/>
    </location>
</feature>
<organism evidence="2 3">
    <name type="scientific">Zingiber officinale</name>
    <name type="common">Ginger</name>
    <name type="synonym">Amomum zingiber</name>
    <dbReference type="NCBI Taxonomy" id="94328"/>
    <lineage>
        <taxon>Eukaryota</taxon>
        <taxon>Viridiplantae</taxon>
        <taxon>Streptophyta</taxon>
        <taxon>Embryophyta</taxon>
        <taxon>Tracheophyta</taxon>
        <taxon>Spermatophyta</taxon>
        <taxon>Magnoliopsida</taxon>
        <taxon>Liliopsida</taxon>
        <taxon>Zingiberales</taxon>
        <taxon>Zingiberaceae</taxon>
        <taxon>Zingiber</taxon>
    </lineage>
</organism>
<feature type="region of interest" description="Disordered" evidence="1">
    <location>
        <begin position="504"/>
        <end position="562"/>
    </location>
</feature>
<feature type="compositionally biased region" description="Basic and acidic residues" evidence="1">
    <location>
        <begin position="533"/>
        <end position="554"/>
    </location>
</feature>
<dbReference type="AlphaFoldDB" id="A0A8J5CBZ3"/>
<evidence type="ECO:0000256" key="1">
    <source>
        <dbReference type="SAM" id="MobiDB-lite"/>
    </source>
</evidence>
<feature type="compositionally biased region" description="Low complexity" evidence="1">
    <location>
        <begin position="923"/>
        <end position="952"/>
    </location>
</feature>
<keyword evidence="3" id="KW-1185">Reference proteome</keyword>
<feature type="compositionally biased region" description="Polar residues" evidence="1">
    <location>
        <begin position="960"/>
        <end position="976"/>
    </location>
</feature>
<accession>A0A8J5CBZ3</accession>
<name>A0A8J5CBZ3_ZINOF</name>
<feature type="compositionally biased region" description="Basic and acidic residues" evidence="1">
    <location>
        <begin position="980"/>
        <end position="989"/>
    </location>
</feature>
<dbReference type="OrthoDB" id="567691at2759"/>
<dbReference type="Proteomes" id="UP000734854">
    <property type="component" value="Unassembled WGS sequence"/>
</dbReference>
<feature type="region of interest" description="Disordered" evidence="1">
    <location>
        <begin position="684"/>
        <end position="712"/>
    </location>
</feature>
<feature type="region of interest" description="Disordered" evidence="1">
    <location>
        <begin position="917"/>
        <end position="989"/>
    </location>
</feature>
<evidence type="ECO:0000313" key="3">
    <source>
        <dbReference type="Proteomes" id="UP000734854"/>
    </source>
</evidence>
<feature type="compositionally biased region" description="Basic and acidic residues" evidence="1">
    <location>
        <begin position="504"/>
        <end position="526"/>
    </location>
</feature>
<evidence type="ECO:0000313" key="2">
    <source>
        <dbReference type="EMBL" id="KAG6470689.1"/>
    </source>
</evidence>
<gene>
    <name evidence="2" type="ORF">ZIOFF_071766</name>
</gene>
<comment type="caution">
    <text evidence="2">The sequence shown here is derived from an EMBL/GenBank/DDBJ whole genome shotgun (WGS) entry which is preliminary data.</text>
</comment>
<feature type="compositionally biased region" description="Basic and acidic residues" evidence="1">
    <location>
        <begin position="417"/>
        <end position="427"/>
    </location>
</feature>
<proteinExistence type="predicted"/>
<feature type="region of interest" description="Disordered" evidence="1">
    <location>
        <begin position="617"/>
        <end position="648"/>
    </location>
</feature>
<protein>
    <submittedName>
        <fullName evidence="2">Uncharacterized protein</fullName>
    </submittedName>
</protein>
<reference evidence="2 3" key="1">
    <citation type="submission" date="2020-08" db="EMBL/GenBank/DDBJ databases">
        <title>Plant Genome Project.</title>
        <authorList>
            <person name="Zhang R.-G."/>
        </authorList>
    </citation>
    <scope>NUCLEOTIDE SEQUENCE [LARGE SCALE GENOMIC DNA]</scope>
    <source>
        <tissue evidence="2">Rhizome</tissue>
    </source>
</reference>
<feature type="region of interest" description="Disordered" evidence="1">
    <location>
        <begin position="405"/>
        <end position="437"/>
    </location>
</feature>